<keyword evidence="2" id="KW-0732">Signal</keyword>
<evidence type="ECO:0000256" key="2">
    <source>
        <dbReference type="SAM" id="SignalP"/>
    </source>
</evidence>
<feature type="signal peptide" evidence="2">
    <location>
        <begin position="1"/>
        <end position="16"/>
    </location>
</feature>
<protein>
    <submittedName>
        <fullName evidence="3">Uncharacterized protein</fullName>
    </submittedName>
</protein>
<feature type="chain" id="PRO_5004579119" evidence="2">
    <location>
        <begin position="17"/>
        <end position="496"/>
    </location>
</feature>
<organism evidence="3 4">
    <name type="scientific">Strigamia maritima</name>
    <name type="common">European centipede</name>
    <name type="synonym">Geophilus maritimus</name>
    <dbReference type="NCBI Taxonomy" id="126957"/>
    <lineage>
        <taxon>Eukaryota</taxon>
        <taxon>Metazoa</taxon>
        <taxon>Ecdysozoa</taxon>
        <taxon>Arthropoda</taxon>
        <taxon>Myriapoda</taxon>
        <taxon>Chilopoda</taxon>
        <taxon>Pleurostigmophora</taxon>
        <taxon>Geophilomorpha</taxon>
        <taxon>Linotaeniidae</taxon>
        <taxon>Strigamia</taxon>
    </lineage>
</organism>
<keyword evidence="4" id="KW-1185">Reference proteome</keyword>
<dbReference type="Proteomes" id="UP000014500">
    <property type="component" value="Unassembled WGS sequence"/>
</dbReference>
<reference evidence="4" key="1">
    <citation type="submission" date="2011-05" db="EMBL/GenBank/DDBJ databases">
        <authorList>
            <person name="Richards S.R."/>
            <person name="Qu J."/>
            <person name="Jiang H."/>
            <person name="Jhangiani S.N."/>
            <person name="Agravi P."/>
            <person name="Goodspeed R."/>
            <person name="Gross S."/>
            <person name="Mandapat C."/>
            <person name="Jackson L."/>
            <person name="Mathew T."/>
            <person name="Pu L."/>
            <person name="Thornton R."/>
            <person name="Saada N."/>
            <person name="Wilczek-Boney K.B."/>
            <person name="Lee S."/>
            <person name="Kovar C."/>
            <person name="Wu Y."/>
            <person name="Scherer S.E."/>
            <person name="Worley K.C."/>
            <person name="Muzny D.M."/>
            <person name="Gibbs R."/>
        </authorList>
    </citation>
    <scope>NUCLEOTIDE SEQUENCE</scope>
    <source>
        <strain evidence="4">Brora</strain>
    </source>
</reference>
<feature type="compositionally biased region" description="Acidic residues" evidence="1">
    <location>
        <begin position="201"/>
        <end position="225"/>
    </location>
</feature>
<dbReference type="EnsemblMetazoa" id="SMAR007377-RA">
    <property type="protein sequence ID" value="SMAR007377-PA"/>
    <property type="gene ID" value="SMAR007377"/>
</dbReference>
<dbReference type="EMBL" id="JH431784">
    <property type="status" value="NOT_ANNOTATED_CDS"/>
    <property type="molecule type" value="Genomic_DNA"/>
</dbReference>
<dbReference type="AlphaFoldDB" id="T1J1F8"/>
<sequence length="496" mass="56206">MKIVLTFLVLTSAVHSIPVSLRFIFMPKLLNRENSQPHQPEFTMQSRSDAPLAPFSFMEPMMDQPPPSPSPPHPITFTAQARMAPQFLPDPSTSTMQRRMDADEELLSQMPFSPQRRMDDEVMMEQQEMAPPMPFVPLATAPRQMGPAPMPFLVRMPIPSMEQQQPFMSVSQPEERPPMRIQLPIHKPQIEMRAFPIEDEERVNEDVEPEVDEPLEEVEENEEENPMNVRSQRILVIESAQRLRPVVMDSLQTVMKIFNAVAPRADVEVTTSAPEVNVSSNGNVEKMAQKLDRSLEMLTMQVADALGTLTAHAKQMLPMLMKGGGNVTSGIVENANETTAQVRADEPAVNNEIKASSVTAQNIQNVTDTVTKFVQFSHFHRKLWKKFQLLSLAALWDCVTDLWTNVPTRIHEHRMQPTNDGLYDNRRNGTVTIKRSLSLIANKEYFDRDDRLNFCFIKLNFISIPKASLTAAGFHLRTAAACLIATCDYNENIMRI</sequence>
<evidence type="ECO:0000256" key="1">
    <source>
        <dbReference type="SAM" id="MobiDB-lite"/>
    </source>
</evidence>
<accession>T1J1F8</accession>
<feature type="region of interest" description="Disordered" evidence="1">
    <location>
        <begin position="201"/>
        <end position="226"/>
    </location>
</feature>
<reference evidence="3" key="2">
    <citation type="submission" date="2015-02" db="UniProtKB">
        <authorList>
            <consortium name="EnsemblMetazoa"/>
        </authorList>
    </citation>
    <scope>IDENTIFICATION</scope>
</reference>
<dbReference type="HOGENOM" id="CLU_550216_0_0_1"/>
<evidence type="ECO:0000313" key="4">
    <source>
        <dbReference type="Proteomes" id="UP000014500"/>
    </source>
</evidence>
<name>T1J1F8_STRMM</name>
<proteinExistence type="predicted"/>
<evidence type="ECO:0000313" key="3">
    <source>
        <dbReference type="EnsemblMetazoa" id="SMAR007377-PA"/>
    </source>
</evidence>